<keyword evidence="3 5" id="KW-0690">Ribosome biogenesis</keyword>
<keyword evidence="4 5" id="KW-0539">Nucleus</keyword>
<proteinExistence type="inferred from homology"/>
<dbReference type="EMBL" id="FO082277">
    <property type="protein sequence ID" value="CCO15124.1"/>
    <property type="molecule type" value="Genomic_DNA"/>
</dbReference>
<evidence type="ECO:0000313" key="7">
    <source>
        <dbReference type="EMBL" id="CCO15124.1"/>
    </source>
</evidence>
<sequence>MRDDENNNESHNKNRLRIETTLEATEAYTGAVDVDVGNLLVSETSVLEREKFSLTVGSLTREERDENIKAHARDVLQRLVSDLFALPSESDVNGRFALLPPGETKFPRSLPLPSMEKPKTKWEQFAEEKGIKKRKRSKMVFDEQQDEWKRRHGYDRAKDSTKIAIVEAKLSSRAGQTEDPFLKERKDKKARVEKNEMQRRRNLGEQVKEKGAAALPATLRLAIGAGSNNNSSGGGGKKGGDNGGGVGAKSLKSKQLVKDVQYKVATSTASVGKFNAPIPGDEKIKARGKRRSFASNTDDKNTKAQEKAFVEKLIKREKSKKTSEGVDVGLAAKKMQKEQETEKREGKKQKLMSKNKKKK</sequence>
<dbReference type="Pfam" id="PF04939">
    <property type="entry name" value="RRS1"/>
    <property type="match status" value="1"/>
</dbReference>
<reference evidence="7 8" key="1">
    <citation type="submission" date="2011-10" db="EMBL/GenBank/DDBJ databases">
        <authorList>
            <person name="Genoscope - CEA"/>
        </authorList>
    </citation>
    <scope>NUCLEOTIDE SEQUENCE [LARGE SCALE GENOMIC DNA]</scope>
    <source>
        <strain evidence="7 8">RCC 1105</strain>
    </source>
</reference>
<evidence type="ECO:0000256" key="5">
    <source>
        <dbReference type="RuleBase" id="RU364132"/>
    </source>
</evidence>
<dbReference type="KEGG" id="bpg:Bathy02g01280"/>
<name>K8EBD6_9CHLO</name>
<evidence type="ECO:0000313" key="8">
    <source>
        <dbReference type="Proteomes" id="UP000198341"/>
    </source>
</evidence>
<comment type="function">
    <text evidence="5">Involved in ribosomal large subunit assembly.</text>
</comment>
<feature type="region of interest" description="Disordered" evidence="6">
    <location>
        <begin position="224"/>
        <end position="252"/>
    </location>
</feature>
<evidence type="ECO:0000256" key="6">
    <source>
        <dbReference type="SAM" id="MobiDB-lite"/>
    </source>
</evidence>
<gene>
    <name evidence="7" type="ORF">Bathy02g01280</name>
</gene>
<dbReference type="InterPro" id="IPR007023">
    <property type="entry name" value="Ribosom_reg"/>
</dbReference>
<comment type="similarity">
    <text evidence="2 5">Belongs to the RRS1 family.</text>
</comment>
<evidence type="ECO:0000256" key="3">
    <source>
        <dbReference type="ARBA" id="ARBA00022517"/>
    </source>
</evidence>
<feature type="compositionally biased region" description="Basic residues" evidence="6">
    <location>
        <begin position="346"/>
        <end position="359"/>
    </location>
</feature>
<dbReference type="GO" id="GO:0042254">
    <property type="term" value="P:ribosome biogenesis"/>
    <property type="evidence" value="ECO:0007669"/>
    <property type="project" value="UniProtKB-KW"/>
</dbReference>
<feature type="compositionally biased region" description="Gly residues" evidence="6">
    <location>
        <begin position="232"/>
        <end position="247"/>
    </location>
</feature>
<feature type="compositionally biased region" description="Basic and acidic residues" evidence="6">
    <location>
        <begin position="335"/>
        <end position="345"/>
    </location>
</feature>
<comment type="subcellular location">
    <subcellularLocation>
        <location evidence="1 5">Nucleus</location>
    </subcellularLocation>
</comment>
<dbReference type="AlphaFoldDB" id="K8EBD6"/>
<accession>K8EBD6</accession>
<dbReference type="eggNOG" id="KOG1765">
    <property type="taxonomic scope" value="Eukaryota"/>
</dbReference>
<feature type="compositionally biased region" description="Basic and acidic residues" evidence="6">
    <location>
        <begin position="180"/>
        <end position="211"/>
    </location>
</feature>
<feature type="region of interest" description="Disordered" evidence="6">
    <location>
        <begin position="272"/>
        <end position="305"/>
    </location>
</feature>
<evidence type="ECO:0000256" key="4">
    <source>
        <dbReference type="ARBA" id="ARBA00023242"/>
    </source>
</evidence>
<dbReference type="STRING" id="41875.K8EBD6"/>
<feature type="region of interest" description="Disordered" evidence="6">
    <location>
        <begin position="176"/>
        <end position="211"/>
    </location>
</feature>
<dbReference type="GO" id="GO:0005634">
    <property type="term" value="C:nucleus"/>
    <property type="evidence" value="ECO:0007669"/>
    <property type="project" value="UniProtKB-SubCell"/>
</dbReference>
<dbReference type="Proteomes" id="UP000198341">
    <property type="component" value="Chromosome 2"/>
</dbReference>
<feature type="region of interest" description="Disordered" evidence="6">
    <location>
        <begin position="318"/>
        <end position="359"/>
    </location>
</feature>
<evidence type="ECO:0000256" key="1">
    <source>
        <dbReference type="ARBA" id="ARBA00004123"/>
    </source>
</evidence>
<keyword evidence="8" id="KW-1185">Reference proteome</keyword>
<dbReference type="RefSeq" id="XP_007514884.1">
    <property type="nucleotide sequence ID" value="XM_007514822.1"/>
</dbReference>
<organism evidence="7 8">
    <name type="scientific">Bathycoccus prasinos</name>
    <dbReference type="NCBI Taxonomy" id="41875"/>
    <lineage>
        <taxon>Eukaryota</taxon>
        <taxon>Viridiplantae</taxon>
        <taxon>Chlorophyta</taxon>
        <taxon>Mamiellophyceae</taxon>
        <taxon>Mamiellales</taxon>
        <taxon>Bathycoccaceae</taxon>
        <taxon>Bathycoccus</taxon>
    </lineage>
</organism>
<evidence type="ECO:0000256" key="2">
    <source>
        <dbReference type="ARBA" id="ARBA00010077"/>
    </source>
</evidence>
<protein>
    <recommendedName>
        <fullName evidence="5">Ribosome biogenesis regulatory protein</fullName>
    </recommendedName>
</protein>
<dbReference type="OrthoDB" id="28455at2759"/>
<dbReference type="GeneID" id="19017735"/>